<protein>
    <submittedName>
        <fullName evidence="1">28950_t:CDS:1</fullName>
    </submittedName>
</protein>
<dbReference type="Proteomes" id="UP000789920">
    <property type="component" value="Unassembled WGS sequence"/>
</dbReference>
<organism evidence="1 2">
    <name type="scientific">Racocetra persica</name>
    <dbReference type="NCBI Taxonomy" id="160502"/>
    <lineage>
        <taxon>Eukaryota</taxon>
        <taxon>Fungi</taxon>
        <taxon>Fungi incertae sedis</taxon>
        <taxon>Mucoromycota</taxon>
        <taxon>Glomeromycotina</taxon>
        <taxon>Glomeromycetes</taxon>
        <taxon>Diversisporales</taxon>
        <taxon>Gigasporaceae</taxon>
        <taxon>Racocetra</taxon>
    </lineage>
</organism>
<evidence type="ECO:0000313" key="1">
    <source>
        <dbReference type="EMBL" id="CAG8665341.1"/>
    </source>
</evidence>
<feature type="non-terminal residue" evidence="1">
    <location>
        <position position="1"/>
    </location>
</feature>
<name>A0ACA9NQE9_9GLOM</name>
<keyword evidence="2" id="KW-1185">Reference proteome</keyword>
<accession>A0ACA9NQE9</accession>
<gene>
    <name evidence="1" type="ORF">RPERSI_LOCUS8446</name>
</gene>
<evidence type="ECO:0000313" key="2">
    <source>
        <dbReference type="Proteomes" id="UP000789920"/>
    </source>
</evidence>
<dbReference type="EMBL" id="CAJVQC010015273">
    <property type="protein sequence ID" value="CAG8665341.1"/>
    <property type="molecule type" value="Genomic_DNA"/>
</dbReference>
<proteinExistence type="predicted"/>
<comment type="caution">
    <text evidence="1">The sequence shown here is derived from an EMBL/GenBank/DDBJ whole genome shotgun (WGS) entry which is preliminary data.</text>
</comment>
<reference evidence="1" key="1">
    <citation type="submission" date="2021-06" db="EMBL/GenBank/DDBJ databases">
        <authorList>
            <person name="Kallberg Y."/>
            <person name="Tangrot J."/>
            <person name="Rosling A."/>
        </authorList>
    </citation>
    <scope>NUCLEOTIDE SEQUENCE</scope>
    <source>
        <strain evidence="1">MA461A</strain>
    </source>
</reference>
<sequence length="60" mass="6638">LSREIAGAIVLSLRARYISRQAQKEYPILSLIARDYLAIQATSVAKFQIEVGTGFIPKSD</sequence>